<accession>A0A655ET49</accession>
<proteinExistence type="predicted"/>
<organism evidence="1 2">
    <name type="scientific">Salmonella enterica subsp. enterica serovar Bovismorbificans</name>
    <dbReference type="NCBI Taxonomy" id="58097"/>
    <lineage>
        <taxon>Bacteria</taxon>
        <taxon>Pseudomonadati</taxon>
        <taxon>Pseudomonadota</taxon>
        <taxon>Gammaproteobacteria</taxon>
        <taxon>Enterobacterales</taxon>
        <taxon>Enterobacteriaceae</taxon>
        <taxon>Salmonella</taxon>
    </lineage>
</organism>
<protein>
    <submittedName>
        <fullName evidence="1">Uncharacterized protein</fullName>
    </submittedName>
</protein>
<reference evidence="1 2" key="1">
    <citation type="submission" date="2015-03" db="EMBL/GenBank/DDBJ databases">
        <authorList>
            <consortium name="Pathogen Informatics"/>
        </authorList>
    </citation>
    <scope>NUCLEOTIDE SEQUENCE [LARGE SCALE GENOMIC DNA]</scope>
    <source>
        <strain evidence="1 2">A1104</strain>
    </source>
</reference>
<gene>
    <name evidence="1" type="ORF">ERS008198_05056</name>
</gene>
<sequence length="86" mass="9913">MARRVGDNKFSFFRGEIAVRDVNSNALLTLGLQPIDQQRQIEFFSLRAMTFTVIMQRRELIFINLQGIVQQTTYQRTFTVINAATG</sequence>
<evidence type="ECO:0000313" key="2">
    <source>
        <dbReference type="Proteomes" id="UP000041314"/>
    </source>
</evidence>
<dbReference type="AlphaFoldDB" id="A0A655ET49"/>
<dbReference type="Proteomes" id="UP000041314">
    <property type="component" value="Unassembled WGS sequence"/>
</dbReference>
<name>A0A655ET49_SALET</name>
<evidence type="ECO:0000313" key="1">
    <source>
        <dbReference type="EMBL" id="CNV32608.1"/>
    </source>
</evidence>
<dbReference type="EMBL" id="CQPA01000100">
    <property type="protein sequence ID" value="CNV32608.1"/>
    <property type="molecule type" value="Genomic_DNA"/>
</dbReference>